<reference evidence="3 4" key="1">
    <citation type="submission" date="2016-10" db="EMBL/GenBank/DDBJ databases">
        <authorList>
            <person name="de Groot N.N."/>
        </authorList>
    </citation>
    <scope>NUCLEOTIDE SEQUENCE [LARGE SCALE GENOMIC DNA]</scope>
    <source>
        <strain evidence="3 4">DSM 26000</strain>
    </source>
</reference>
<dbReference type="Pfam" id="PF17963">
    <property type="entry name" value="Big_9"/>
    <property type="match status" value="1"/>
</dbReference>
<dbReference type="STRING" id="1125876.SAMN05443292_2442"/>
<dbReference type="Pfam" id="PF13585">
    <property type="entry name" value="CHU_C"/>
    <property type="match status" value="1"/>
</dbReference>
<proteinExistence type="predicted"/>
<organism evidence="3 4">
    <name type="scientific">Halpernia frigidisoli</name>
    <dbReference type="NCBI Taxonomy" id="1125876"/>
    <lineage>
        <taxon>Bacteria</taxon>
        <taxon>Pseudomonadati</taxon>
        <taxon>Bacteroidota</taxon>
        <taxon>Flavobacteriia</taxon>
        <taxon>Flavobacteriales</taxon>
        <taxon>Weeksellaceae</taxon>
        <taxon>Chryseobacterium group</taxon>
        <taxon>Halpernia</taxon>
    </lineage>
</organism>
<dbReference type="InterPro" id="IPR035234">
    <property type="entry name" value="IgGFc-bd_N"/>
</dbReference>
<dbReference type="Gene3D" id="2.60.40.3440">
    <property type="match status" value="1"/>
</dbReference>
<accession>A0A1I3HXM8</accession>
<keyword evidence="4" id="KW-1185">Reference proteome</keyword>
<name>A0A1I3HXM8_9FLAO</name>
<sequence>MKKFLAFLFFTFFIVKSFAQLDTEHWFAPMMDRVKNGNYQQSLYFSTNSTTAFPVTIYNNNIAIGTVTISKGNPKSFSFDRKYIITINQSDLFTPNTLGLYCKGDKPFFANFRFSELNHAEILTSKGKAGIGTKFYAAMAPISYNAGNSILNFMTGVMATEDNTSVTVSGYKNNLQFSSPQGATITFNLNKGQSYIIDGRGTTSLNNDGFIGAKIVSDKPVSVTNGNFNGQYSGNVGNSDILMDQSVPVERLGQEFALVKGNGTIGIGLNMEGGIVIATEDNTEIYLNNGTTPVATLNEGQYYKITEGSYKQQPNDIYNMYVKATKNVYLYQLLAGADSNATGGFNYIPPLSCYLPKIIDEIGLINENLTYSGSFPGGQLYITTKLNIITEAGATVNVNGAVPNAAFGPYPLSGNNVWVTYSIPDVKGNITVTSTKAVTAGIAAGDGAIGYGGYFAGFSSIPAVVRQSGTCIPGIVLQVNAGFDTYQWYNENSPIPIAGATSNTFSPTTPGNYYVKVSSGSCPEVTTTSIRILNCPTQTTITKGICSSIDFTPKLGSSTQNVVLSTVNISTAPTKGTAVINPTTGVITYTPNAGAVGADSFVYKFCGDGAFEDCEVVTVNITIGQLTIKNATLTTCKVGSGGIFDLSNADVTASTPVTKNYYKTLAAAQTLDATQEILNFTAYNSAGGDVYIVVKTPEGCSQIATITLGFFPEIVLDANLYNAINCDDDLDGIINIDFSKITPVILQNSTYFQVRYYLTQAEANAGTTPGLSNIWSYSTDTNVYVRVDSPDGCPFKTAQINFKIGAKVNIMTPVTQPVCSENSSKNIILSDYANFFTADTSVGIKFFSSLAAANANIPGTDIPPNYTISADVTIYLRFAAVGFCDNVGFLNLTFLQPSRSTVLPSTVTICEGSTTTLDAGPGFSSYLWSRAGETTSSIQNAGVRIYTVTLTSTNGCSLVQTVEVKEAPKAILNTSDYTAENCDTNFDGNIYVKFSDITPVILPISTGFTVKYFADQISANTTGATPLADNFSYQTNTTVYVRVESQYCPPIVQPLLLKVGTLLPLTKTKTSVSECDDDLDNIKSVDLSKYLSQFTTDPTITVSYYGNLNNAQNSQNAIANPVSVNKTGTYYLRLSENGFCPVIATLTVNIDVARVSAVLQDKTVCPGTTTTLDAGAGFTSYTWSRAGEKTSSIDNVAAGDYYVDLETGNGCIYRQKVSVKEVDLPKITAIDIKGSTVTITVAGGNAPYYYSLNGSAPQTSNVFYDVKSGKNTISVTSADQCAPVTKEFALIIITNVITPNGDSVNDTFNYSDLKTKDNPKFQIYDRYGKMVFNGSANNNYTWDGTLSNRKLETSSYWYILEWQEFGTSTTRTFSGWVLLKNSDF</sequence>
<evidence type="ECO:0000256" key="1">
    <source>
        <dbReference type="SAM" id="SignalP"/>
    </source>
</evidence>
<dbReference type="OrthoDB" id="9765926at2"/>
<dbReference type="Proteomes" id="UP000198931">
    <property type="component" value="Unassembled WGS sequence"/>
</dbReference>
<evidence type="ECO:0000313" key="4">
    <source>
        <dbReference type="Proteomes" id="UP000198931"/>
    </source>
</evidence>
<dbReference type="InterPro" id="IPR026341">
    <property type="entry name" value="T9SS_type_B"/>
</dbReference>
<evidence type="ECO:0000313" key="3">
    <source>
        <dbReference type="EMBL" id="SFI40363.1"/>
    </source>
</evidence>
<dbReference type="RefSeq" id="WP_090081049.1">
    <property type="nucleotide sequence ID" value="NZ_FOQT01000004.1"/>
</dbReference>
<dbReference type="EMBL" id="FOQT01000004">
    <property type="protein sequence ID" value="SFI40363.1"/>
    <property type="molecule type" value="Genomic_DNA"/>
</dbReference>
<protein>
    <submittedName>
        <fullName evidence="3">Gliding motility-associated C-terminal domain-containing protein</fullName>
    </submittedName>
</protein>
<dbReference type="Pfam" id="PF17517">
    <property type="entry name" value="IgGFc_binding"/>
    <property type="match status" value="1"/>
</dbReference>
<feature type="signal peptide" evidence="1">
    <location>
        <begin position="1"/>
        <end position="19"/>
    </location>
</feature>
<feature type="chain" id="PRO_5011647223" evidence="1">
    <location>
        <begin position="20"/>
        <end position="1384"/>
    </location>
</feature>
<keyword evidence="1" id="KW-0732">Signal</keyword>
<evidence type="ECO:0000259" key="2">
    <source>
        <dbReference type="Pfam" id="PF17517"/>
    </source>
</evidence>
<dbReference type="NCBIfam" id="TIGR04131">
    <property type="entry name" value="Bac_Flav_CTERM"/>
    <property type="match status" value="1"/>
</dbReference>
<feature type="domain" description="IgGFc-binding protein N-terminal" evidence="2">
    <location>
        <begin position="129"/>
        <end position="441"/>
    </location>
</feature>
<gene>
    <name evidence="3" type="ORF">SAMN05443292_2442</name>
</gene>